<dbReference type="Proteomes" id="UP001202134">
    <property type="component" value="Unassembled WGS sequence"/>
</dbReference>
<protein>
    <submittedName>
        <fullName evidence="2">PQQ-dependent sugar dehydrogenase</fullName>
    </submittedName>
</protein>
<dbReference type="Pfam" id="PF23500">
    <property type="entry name" value="DUF7133"/>
    <property type="match status" value="1"/>
</dbReference>
<reference evidence="2 3" key="1">
    <citation type="submission" date="2022-01" db="EMBL/GenBank/DDBJ databases">
        <title>Whole genome-based taxonomy of the Shewanellaceae.</title>
        <authorList>
            <person name="Martin-Rodriguez A.J."/>
        </authorList>
    </citation>
    <scope>NUCLEOTIDE SEQUENCE [LARGE SCALE GENOMIC DNA]</scope>
    <source>
        <strain evidence="2 3">DSM 24955</strain>
    </source>
</reference>
<dbReference type="PANTHER" id="PTHR33546">
    <property type="entry name" value="LARGE, MULTIFUNCTIONAL SECRETED PROTEIN-RELATED"/>
    <property type="match status" value="1"/>
</dbReference>
<comment type="caution">
    <text evidence="2">The sequence shown here is derived from an EMBL/GenBank/DDBJ whole genome shotgun (WGS) entry which is preliminary data.</text>
</comment>
<organism evidence="2 3">
    <name type="scientific">Shewanella electrodiphila</name>
    <dbReference type="NCBI Taxonomy" id="934143"/>
    <lineage>
        <taxon>Bacteria</taxon>
        <taxon>Pseudomonadati</taxon>
        <taxon>Pseudomonadota</taxon>
        <taxon>Gammaproteobacteria</taxon>
        <taxon>Alteromonadales</taxon>
        <taxon>Shewanellaceae</taxon>
        <taxon>Shewanella</taxon>
    </lineage>
</organism>
<gene>
    <name evidence="2" type="ORF">L2737_09695</name>
</gene>
<dbReference type="InterPro" id="IPR055557">
    <property type="entry name" value="DUF7133"/>
</dbReference>
<evidence type="ECO:0000259" key="1">
    <source>
        <dbReference type="Pfam" id="PF23500"/>
    </source>
</evidence>
<keyword evidence="3" id="KW-1185">Reference proteome</keyword>
<evidence type="ECO:0000313" key="2">
    <source>
        <dbReference type="EMBL" id="MCL1045598.1"/>
    </source>
</evidence>
<sequence>MNDLTDYLKTDNRHSSLSPVIKSNAFKAALLSGLTILSLSNVQANVQAKTLPIEQIVLPAGFSIDVYAENVENARQMALGDNGTLFVGSRRAGNLYALIDTNKDFKADKQIVLAKDLFLPSGITFHDGSLYVAEVDKIWRYRDIEKHLPNVPEPELVYDQLPDKSHHGWKFIKFGPDGNLYIPVGAPCNVCDDALPFASILKLDVDTKETTIVAKGVRNSVGFDFHPDTGELWFTDNGRDMMGDDLPDDELNRVSQEGQHFGFPYVHNANVKDPEFYDAEKAKLNTPPALNLGAHVAALGMEFYQGEQFPAEYKGRIFIAQHGSWNRSSKVGYRIMQVTLDGNKVSDYQPFASGWLQGEVSWGRPVAVLTMPDGSMLVSDDAANAVYRISYSEN</sequence>
<dbReference type="Gene3D" id="2.120.10.30">
    <property type="entry name" value="TolB, C-terminal domain"/>
    <property type="match status" value="1"/>
</dbReference>
<dbReference type="InterPro" id="IPR011042">
    <property type="entry name" value="6-blade_b-propeller_TolB-like"/>
</dbReference>
<dbReference type="EMBL" id="JAKIKU010000004">
    <property type="protein sequence ID" value="MCL1045598.1"/>
    <property type="molecule type" value="Genomic_DNA"/>
</dbReference>
<evidence type="ECO:0000313" key="3">
    <source>
        <dbReference type="Proteomes" id="UP001202134"/>
    </source>
</evidence>
<dbReference type="RefSeq" id="WP_248955600.1">
    <property type="nucleotide sequence ID" value="NZ_JAKIKU010000004.1"/>
</dbReference>
<proteinExistence type="predicted"/>
<feature type="domain" description="DUF7133" evidence="1">
    <location>
        <begin position="53"/>
        <end position="380"/>
    </location>
</feature>
<dbReference type="SUPFAM" id="SSF50952">
    <property type="entry name" value="Soluble quinoprotein glucose dehydrogenase"/>
    <property type="match status" value="1"/>
</dbReference>
<name>A0ABT0KP37_9GAMM</name>
<dbReference type="PANTHER" id="PTHR33546:SF1">
    <property type="entry name" value="LARGE, MULTIFUNCTIONAL SECRETED PROTEIN"/>
    <property type="match status" value="1"/>
</dbReference>
<dbReference type="InterPro" id="IPR011041">
    <property type="entry name" value="Quinoprot_gluc/sorb_DH_b-prop"/>
</dbReference>
<accession>A0ABT0KP37</accession>